<keyword evidence="5" id="KW-0808">Transferase</keyword>
<comment type="similarity">
    <text evidence="1">Belongs to the alpha-IPM synthase/homocitrate synthase family.</text>
</comment>
<dbReference type="EC" id="2.3.3.13" evidence="2"/>
<comment type="caution">
    <text evidence="9">The sequence shown here is derived from an EMBL/GenBank/DDBJ whole genome shotgun (WGS) entry which is preliminary data.</text>
</comment>
<dbReference type="PROSITE" id="PS50991">
    <property type="entry name" value="PYR_CT"/>
    <property type="match status" value="1"/>
</dbReference>
<dbReference type="InterPro" id="IPR013709">
    <property type="entry name" value="2-isopropylmalate_synth_dimer"/>
</dbReference>
<evidence type="ECO:0000256" key="1">
    <source>
        <dbReference type="ARBA" id="ARBA00006154"/>
    </source>
</evidence>
<sequence>MISNSVAFLVESGRRVFFDAEHFFDGYRANAHYAIQAVQAAEVAGAECVVLCDTNGGMMPDEISTIVHQVRQRTGVELGIHTHNDADMAVAGALAAVRAGVTQVQGTMNGYGERCGNANLVSLIANLKLKLGIECVSDEQLASLTEASRYVAEVANMPTLNSQPYVGGSAFAHKGGLHASAVSKVEHSYQHIQPRSSATISGCLSPTCPDAATSSGRAREVCPDAELTQAQARQLLEEIKTARTRLSPDYSPPFSLVDFVSMVEKRSDNARAGDISSQVMLKVRVDDEVMHTAAEGNGPVNALDHALRKALEQFYPDLQVVRLL</sequence>
<evidence type="ECO:0000256" key="2">
    <source>
        <dbReference type="ARBA" id="ARBA00012973"/>
    </source>
</evidence>
<evidence type="ECO:0000256" key="3">
    <source>
        <dbReference type="ARBA" id="ARBA00022605"/>
    </source>
</evidence>
<organism evidence="9 10">
    <name type="scientific">Geodia barretti</name>
    <name type="common">Barrett's horny sponge</name>
    <dbReference type="NCBI Taxonomy" id="519541"/>
    <lineage>
        <taxon>Eukaryota</taxon>
        <taxon>Metazoa</taxon>
        <taxon>Porifera</taxon>
        <taxon>Demospongiae</taxon>
        <taxon>Heteroscleromorpha</taxon>
        <taxon>Tetractinellida</taxon>
        <taxon>Astrophorina</taxon>
        <taxon>Geodiidae</taxon>
        <taxon>Geodia</taxon>
    </lineage>
</organism>
<evidence type="ECO:0000259" key="8">
    <source>
        <dbReference type="PROSITE" id="PS50991"/>
    </source>
</evidence>
<keyword evidence="3" id="KW-0028">Amino-acid biosynthesis</keyword>
<evidence type="ECO:0000256" key="4">
    <source>
        <dbReference type="ARBA" id="ARBA00022624"/>
    </source>
</evidence>
<dbReference type="PANTHER" id="PTHR43538">
    <property type="entry name" value="ALPHA-IPM SYNTHASE/HOMOCITRATE SYNTHASE"/>
    <property type="match status" value="1"/>
</dbReference>
<dbReference type="Gene3D" id="3.30.160.270">
    <property type="match status" value="1"/>
</dbReference>
<keyword evidence="6" id="KW-0100">Branched-chain amino acid biosynthesis</keyword>
<dbReference type="AlphaFoldDB" id="A0AA35RY02"/>
<reference evidence="9" key="1">
    <citation type="submission" date="2023-03" db="EMBL/GenBank/DDBJ databases">
        <authorList>
            <person name="Steffen K."/>
            <person name="Cardenas P."/>
        </authorList>
    </citation>
    <scope>NUCLEOTIDE SEQUENCE</scope>
</reference>
<dbReference type="Pfam" id="PF08502">
    <property type="entry name" value="LeuA_dimer"/>
    <property type="match status" value="1"/>
</dbReference>
<feature type="domain" description="Pyruvate carboxyltransferase" evidence="8">
    <location>
        <begin position="1"/>
        <end position="142"/>
    </location>
</feature>
<dbReference type="Proteomes" id="UP001174909">
    <property type="component" value="Unassembled WGS sequence"/>
</dbReference>
<keyword evidence="10" id="KW-1185">Reference proteome</keyword>
<dbReference type="PANTHER" id="PTHR43538:SF1">
    <property type="entry name" value="(R)-CITRAMALATE SYNTHASE"/>
    <property type="match status" value="1"/>
</dbReference>
<comment type="pathway">
    <text evidence="7">Amino-acid biosynthesis.</text>
</comment>
<dbReference type="Pfam" id="PF00682">
    <property type="entry name" value="HMGL-like"/>
    <property type="match status" value="1"/>
</dbReference>
<gene>
    <name evidence="9" type="ORF">GBAR_LOCUS11886</name>
</gene>
<dbReference type="GO" id="GO:0003852">
    <property type="term" value="F:2-isopropylmalate synthase activity"/>
    <property type="evidence" value="ECO:0007669"/>
    <property type="project" value="UniProtKB-EC"/>
</dbReference>
<protein>
    <recommendedName>
        <fullName evidence="2">2-isopropylmalate synthase</fullName>
        <ecNumber evidence="2">2.3.3.13</ecNumber>
    </recommendedName>
</protein>
<dbReference type="EMBL" id="CASHTH010001778">
    <property type="protein sequence ID" value="CAI8019835.1"/>
    <property type="molecule type" value="Genomic_DNA"/>
</dbReference>
<keyword evidence="4" id="KW-0412">Isoleucine biosynthesis</keyword>
<dbReference type="InterPro" id="IPR036230">
    <property type="entry name" value="LeuA_allosteric_dom_sf"/>
</dbReference>
<dbReference type="Gene3D" id="3.20.20.70">
    <property type="entry name" value="Aldolase class I"/>
    <property type="match status" value="1"/>
</dbReference>
<dbReference type="GO" id="GO:0009097">
    <property type="term" value="P:isoleucine biosynthetic process"/>
    <property type="evidence" value="ECO:0007669"/>
    <property type="project" value="UniProtKB-KW"/>
</dbReference>
<evidence type="ECO:0000313" key="9">
    <source>
        <dbReference type="EMBL" id="CAI8019835.1"/>
    </source>
</evidence>
<dbReference type="InterPro" id="IPR005675">
    <property type="entry name" value="Citramal_synthase"/>
</dbReference>
<evidence type="ECO:0000256" key="6">
    <source>
        <dbReference type="ARBA" id="ARBA00023304"/>
    </source>
</evidence>
<evidence type="ECO:0000256" key="7">
    <source>
        <dbReference type="ARBA" id="ARBA00029440"/>
    </source>
</evidence>
<dbReference type="GO" id="GO:0009098">
    <property type="term" value="P:L-leucine biosynthetic process"/>
    <property type="evidence" value="ECO:0007669"/>
    <property type="project" value="InterPro"/>
</dbReference>
<dbReference type="InterPro" id="IPR013785">
    <property type="entry name" value="Aldolase_TIM"/>
</dbReference>
<proteinExistence type="inferred from homology"/>
<name>A0AA35RY02_GEOBA</name>
<evidence type="ECO:0000256" key="5">
    <source>
        <dbReference type="ARBA" id="ARBA00022679"/>
    </source>
</evidence>
<accession>A0AA35RY02</accession>
<evidence type="ECO:0000313" key="10">
    <source>
        <dbReference type="Proteomes" id="UP001174909"/>
    </source>
</evidence>
<dbReference type="InterPro" id="IPR000891">
    <property type="entry name" value="PYR_CT"/>
</dbReference>
<dbReference type="SUPFAM" id="SSF110921">
    <property type="entry name" value="2-isopropylmalate synthase LeuA, allosteric (dimerisation) domain"/>
    <property type="match status" value="1"/>
</dbReference>
<dbReference type="SUPFAM" id="SSF51569">
    <property type="entry name" value="Aldolase"/>
    <property type="match status" value="1"/>
</dbReference>